<feature type="compositionally biased region" description="Low complexity" evidence="1">
    <location>
        <begin position="279"/>
        <end position="293"/>
    </location>
</feature>
<dbReference type="OMA" id="YPRHDPM"/>
<proteinExistence type="predicted"/>
<organism evidence="3 4">
    <name type="scientific">Thermothelomyces thermophilus (strain ATCC 42464 / BCRC 31852 / DSM 1799)</name>
    <name type="common">Sporotrichum thermophile</name>
    <dbReference type="NCBI Taxonomy" id="573729"/>
    <lineage>
        <taxon>Eukaryota</taxon>
        <taxon>Fungi</taxon>
        <taxon>Dikarya</taxon>
        <taxon>Ascomycota</taxon>
        <taxon>Pezizomycotina</taxon>
        <taxon>Sordariomycetes</taxon>
        <taxon>Sordariomycetidae</taxon>
        <taxon>Sordariales</taxon>
        <taxon>Chaetomiaceae</taxon>
        <taxon>Thermothelomyces</taxon>
    </lineage>
</organism>
<evidence type="ECO:0000313" key="4">
    <source>
        <dbReference type="Proteomes" id="UP000007322"/>
    </source>
</evidence>
<reference evidence="3 4" key="1">
    <citation type="journal article" date="2011" name="Nat. Biotechnol.">
        <title>Comparative genomic analysis of the thermophilic biomass-degrading fungi Myceliophthora thermophila and Thielavia terrestris.</title>
        <authorList>
            <person name="Berka R.M."/>
            <person name="Grigoriev I.V."/>
            <person name="Otillar R."/>
            <person name="Salamov A."/>
            <person name="Grimwood J."/>
            <person name="Reid I."/>
            <person name="Ishmael N."/>
            <person name="John T."/>
            <person name="Darmond C."/>
            <person name="Moisan M.-C."/>
            <person name="Henrissat B."/>
            <person name="Coutinho P.M."/>
            <person name="Lombard V."/>
            <person name="Natvig D.O."/>
            <person name="Lindquist E."/>
            <person name="Schmutz J."/>
            <person name="Lucas S."/>
            <person name="Harris P."/>
            <person name="Powlowski J."/>
            <person name="Bellemare A."/>
            <person name="Taylor D."/>
            <person name="Butler G."/>
            <person name="de Vries R.P."/>
            <person name="Allijn I.E."/>
            <person name="van den Brink J."/>
            <person name="Ushinsky S."/>
            <person name="Storms R."/>
            <person name="Powell A.J."/>
            <person name="Paulsen I.T."/>
            <person name="Elbourne L.D.H."/>
            <person name="Baker S.E."/>
            <person name="Magnuson J."/>
            <person name="LaBoissiere S."/>
            <person name="Clutterbuck A.J."/>
            <person name="Martinez D."/>
            <person name="Wogulis M."/>
            <person name="de Leon A.L."/>
            <person name="Rey M.W."/>
            <person name="Tsang A."/>
        </authorList>
    </citation>
    <scope>NUCLEOTIDE SEQUENCE [LARGE SCALE GENOMIC DNA]</scope>
    <source>
        <strain evidence="4">ATCC 42464 / BCRC 31852 / DSM 1799</strain>
    </source>
</reference>
<accession>G2QLQ8</accession>
<feature type="domain" description="R3H-associated N-terminal" evidence="2">
    <location>
        <begin position="134"/>
        <end position="246"/>
    </location>
</feature>
<gene>
    <name evidence="3" type="ORF">MYCTH_2310597</name>
</gene>
<dbReference type="AlphaFoldDB" id="G2QLQ8"/>
<feature type="compositionally biased region" description="Basic and acidic residues" evidence="1">
    <location>
        <begin position="11"/>
        <end position="21"/>
    </location>
</feature>
<evidence type="ECO:0000313" key="3">
    <source>
        <dbReference type="EMBL" id="AEO60888.1"/>
    </source>
</evidence>
<dbReference type="Pfam" id="PF13902">
    <property type="entry name" value="R3H-assoc"/>
    <property type="match status" value="1"/>
</dbReference>
<dbReference type="VEuPathDB" id="FungiDB:MYCTH_2310597"/>
<evidence type="ECO:0000259" key="2">
    <source>
        <dbReference type="Pfam" id="PF13902"/>
    </source>
</evidence>
<dbReference type="InterPro" id="IPR025952">
    <property type="entry name" value="R3H-assoc_dom"/>
</dbReference>
<evidence type="ECO:0000256" key="1">
    <source>
        <dbReference type="SAM" id="MobiDB-lite"/>
    </source>
</evidence>
<dbReference type="InParanoid" id="G2QLQ8"/>
<feature type="region of interest" description="Disordered" evidence="1">
    <location>
        <begin position="1"/>
        <end position="43"/>
    </location>
</feature>
<dbReference type="GeneID" id="11514192"/>
<name>G2QLQ8_THET4</name>
<protein>
    <recommendedName>
        <fullName evidence="2">R3H-associated N-terminal domain-containing protein</fullName>
    </recommendedName>
</protein>
<dbReference type="eggNOG" id="ENOG502S2TY">
    <property type="taxonomic scope" value="Eukaryota"/>
</dbReference>
<dbReference type="HOGENOM" id="CLU_064119_0_0_1"/>
<feature type="compositionally biased region" description="Polar residues" evidence="1">
    <location>
        <begin position="87"/>
        <end position="96"/>
    </location>
</feature>
<feature type="region of interest" description="Disordered" evidence="1">
    <location>
        <begin position="207"/>
        <end position="244"/>
    </location>
</feature>
<feature type="region of interest" description="Disordered" evidence="1">
    <location>
        <begin position="79"/>
        <end position="161"/>
    </location>
</feature>
<feature type="compositionally biased region" description="Acidic residues" evidence="1">
    <location>
        <begin position="303"/>
        <end position="314"/>
    </location>
</feature>
<dbReference type="EMBL" id="CP003007">
    <property type="protein sequence ID" value="AEO60888.1"/>
    <property type="molecule type" value="Genomic_DNA"/>
</dbReference>
<keyword evidence="4" id="KW-1185">Reference proteome</keyword>
<dbReference type="KEGG" id="mtm:MYCTH_2310597"/>
<sequence>MAVTHVPVAAGHDEDSDHHELPSNAQQHPHPHSQPALHQHSLSNASTATVDIEAWTVAALESLSIAPVARGTGNALSIPLDGDALPGQSQRGSTPHNGAGGGGTPSGMKLRGVAFDDGRGSAAPYGAPITPPRRPPSRRDSMRRRDALLKGKEGSRQRRRWENDHLLHVPNVVPPLPSDWQICPTHRVLPPVPYQLAQYWDKGLRERAEAEKQRRRQKQKRNTEQQQQQQPEVGFVPRDLRNTAKRTPAVKSWLRALEEPVRAFVVERGLAVPPGAGAGAAAATTTTTTTTTTSARENKSGESESDTDSDDEEIVFVGRNARNARDGESWKKAQRNVAGQKQQQQQQVEEERGMVLEMEDDEGGGGAFKRWLTHSISDYYGLDSKSVMVGNPARRVVYVGVKQKQKQAALRQKPPNRPLLPPPLWEMF</sequence>
<feature type="compositionally biased region" description="Basic and acidic residues" evidence="1">
    <location>
        <begin position="137"/>
        <end position="161"/>
    </location>
</feature>
<dbReference type="RefSeq" id="XP_003666133.1">
    <property type="nucleotide sequence ID" value="XM_003666085.1"/>
</dbReference>
<dbReference type="OrthoDB" id="10256743at2759"/>
<feature type="region of interest" description="Disordered" evidence="1">
    <location>
        <begin position="273"/>
        <end position="350"/>
    </location>
</feature>
<dbReference type="Proteomes" id="UP000007322">
    <property type="component" value="Chromosome 6"/>
</dbReference>